<dbReference type="PROSITE" id="PS51737">
    <property type="entry name" value="RECOMBINASE_DNA_BIND"/>
    <property type="match status" value="1"/>
</dbReference>
<dbReference type="STRING" id="1802525.A2975_01145"/>
<evidence type="ECO:0000256" key="6">
    <source>
        <dbReference type="SAM" id="Coils"/>
    </source>
</evidence>
<dbReference type="AlphaFoldDB" id="A0A1F8C3K4"/>
<keyword evidence="3" id="KW-0233">DNA recombination</keyword>
<evidence type="ECO:0000259" key="8">
    <source>
        <dbReference type="PROSITE" id="PS51737"/>
    </source>
</evidence>
<feature type="domain" description="Recombinase" evidence="8">
    <location>
        <begin position="159"/>
        <end position="300"/>
    </location>
</feature>
<dbReference type="InterPro" id="IPR038109">
    <property type="entry name" value="DNA_bind_recomb_sf"/>
</dbReference>
<sequence length="531" mass="62433">MEEIKKVAAYCRVSTDRQKEEQTIEVQKRFIREWAEKNNAVITDWYLDDGWSGDLIARPELDRLREDVNKGIWEAIVFIDRDRLARNLPYQEYVIKELLEKDIKPIFINNPLADDAQTRVLQQFYGIVAEMERINIAERMRKGKIHKAKSGKLVGHTAPYGYRYIPKVGEIEGHFEVYEPEAEIVRMIFHWVADEGYSMRGVVRELYKRKIPSAKGKTRWVKSSVERLLNREDYIGTSYYNRRMAVVPKHPQKVNGYKKIKKSSRKLRPKEEWIAIPVLAIIDKELFEKTHKRLQENQIYNWRNKKYDYLLVNKIFCNCGYRRIGDGVKDHHYYRCTQKIYKFPYTDKCIYKSGVNAEILDTVVWNKLVSLIAEKQLIKQQAERWKAKLDKTTTKSFGSQDRLKIALEKLGDEEKRLLQAYTTNLINFEGFKKSAEEIKAKKELLQSEIIKLESRIPDEEVSLDSFEDICESMFYALKYADAAKKREYIKNLIVSIYVGERRKALVNGRIPLIAQGQNIQDVLISRDCGVS</sequence>
<dbReference type="SMART" id="SM00857">
    <property type="entry name" value="Resolvase"/>
    <property type="match status" value="1"/>
</dbReference>
<evidence type="ECO:0000256" key="3">
    <source>
        <dbReference type="ARBA" id="ARBA00023172"/>
    </source>
</evidence>
<dbReference type="InterPro" id="IPR050639">
    <property type="entry name" value="SSR_resolvase"/>
</dbReference>
<accession>A0A1F8C3K4</accession>
<evidence type="ECO:0000313" key="10">
    <source>
        <dbReference type="Proteomes" id="UP000178429"/>
    </source>
</evidence>
<evidence type="ECO:0000256" key="1">
    <source>
        <dbReference type="ARBA" id="ARBA00022908"/>
    </source>
</evidence>
<reference evidence="9 10" key="1">
    <citation type="journal article" date="2016" name="Nat. Commun.">
        <title>Thousands of microbial genomes shed light on interconnected biogeochemical processes in an aquifer system.</title>
        <authorList>
            <person name="Anantharaman K."/>
            <person name="Brown C.T."/>
            <person name="Hug L.A."/>
            <person name="Sharon I."/>
            <person name="Castelle C.J."/>
            <person name="Probst A.J."/>
            <person name="Thomas B.C."/>
            <person name="Singh A."/>
            <person name="Wilkins M.J."/>
            <person name="Karaoz U."/>
            <person name="Brodie E.L."/>
            <person name="Williams K.H."/>
            <person name="Hubbard S.S."/>
            <person name="Banfield J.F."/>
        </authorList>
    </citation>
    <scope>NUCLEOTIDE SEQUENCE [LARGE SCALE GENOMIC DNA]</scope>
</reference>
<keyword evidence="1" id="KW-0229">DNA integration</keyword>
<organism evidence="9 10">
    <name type="scientific">Candidatus Woesebacteria bacterium RIFCSPLOWO2_01_FULL_44_14</name>
    <dbReference type="NCBI Taxonomy" id="1802525"/>
    <lineage>
        <taxon>Bacteria</taxon>
        <taxon>Candidatus Woeseibacteriota</taxon>
    </lineage>
</organism>
<dbReference type="Proteomes" id="UP000178429">
    <property type="component" value="Unassembled WGS sequence"/>
</dbReference>
<dbReference type="InterPro" id="IPR036162">
    <property type="entry name" value="Resolvase-like_N_sf"/>
</dbReference>
<dbReference type="InterPro" id="IPR011109">
    <property type="entry name" value="DNA_bind_recombinase_dom"/>
</dbReference>
<evidence type="ECO:0000256" key="2">
    <source>
        <dbReference type="ARBA" id="ARBA00023125"/>
    </source>
</evidence>
<keyword evidence="6" id="KW-0175">Coiled coil</keyword>
<feature type="coiled-coil region" evidence="6">
    <location>
        <begin position="368"/>
        <end position="395"/>
    </location>
</feature>
<dbReference type="Gene3D" id="3.90.1750.20">
    <property type="entry name" value="Putative Large Serine Recombinase, Chain B, Domain 2"/>
    <property type="match status" value="1"/>
</dbReference>
<protein>
    <recommendedName>
        <fullName evidence="11">Recombinase family protein</fullName>
    </recommendedName>
</protein>
<dbReference type="Pfam" id="PF07508">
    <property type="entry name" value="Recombinase"/>
    <property type="match status" value="1"/>
</dbReference>
<dbReference type="CDD" id="cd00338">
    <property type="entry name" value="Ser_Recombinase"/>
    <property type="match status" value="1"/>
</dbReference>
<dbReference type="PROSITE" id="PS00397">
    <property type="entry name" value="RECOMBINASES_1"/>
    <property type="match status" value="1"/>
</dbReference>
<dbReference type="PANTHER" id="PTHR30461">
    <property type="entry name" value="DNA-INVERTASE FROM LAMBDOID PROPHAGE"/>
    <property type="match status" value="1"/>
</dbReference>
<dbReference type="GO" id="GO:0003677">
    <property type="term" value="F:DNA binding"/>
    <property type="evidence" value="ECO:0007669"/>
    <property type="project" value="UniProtKB-KW"/>
</dbReference>
<dbReference type="GO" id="GO:0015074">
    <property type="term" value="P:DNA integration"/>
    <property type="evidence" value="ECO:0007669"/>
    <property type="project" value="UniProtKB-KW"/>
</dbReference>
<dbReference type="SUPFAM" id="SSF53041">
    <property type="entry name" value="Resolvase-like"/>
    <property type="match status" value="1"/>
</dbReference>
<dbReference type="EMBL" id="MGHL01000001">
    <property type="protein sequence ID" value="OGM70864.1"/>
    <property type="molecule type" value="Genomic_DNA"/>
</dbReference>
<comment type="caution">
    <text evidence="9">The sequence shown here is derived from an EMBL/GenBank/DDBJ whole genome shotgun (WGS) entry which is preliminary data.</text>
</comment>
<dbReference type="InterPro" id="IPR006119">
    <property type="entry name" value="Resolv_N"/>
</dbReference>
<evidence type="ECO:0000313" key="9">
    <source>
        <dbReference type="EMBL" id="OGM70864.1"/>
    </source>
</evidence>
<dbReference type="PROSITE" id="PS51736">
    <property type="entry name" value="RECOMBINASES_3"/>
    <property type="match status" value="1"/>
</dbReference>
<proteinExistence type="predicted"/>
<keyword evidence="2" id="KW-0238">DNA-binding</keyword>
<name>A0A1F8C3K4_9BACT</name>
<dbReference type="PANTHER" id="PTHR30461:SF23">
    <property type="entry name" value="DNA RECOMBINASE-RELATED"/>
    <property type="match status" value="1"/>
</dbReference>
<gene>
    <name evidence="9" type="ORF">A2975_01145</name>
</gene>
<dbReference type="InterPro" id="IPR006118">
    <property type="entry name" value="Recombinase_CS"/>
</dbReference>
<feature type="active site" description="O-(5'-phospho-DNA)-serine intermediate" evidence="4 5">
    <location>
        <position position="14"/>
    </location>
</feature>
<evidence type="ECO:0000256" key="4">
    <source>
        <dbReference type="PIRSR" id="PIRSR606118-50"/>
    </source>
</evidence>
<evidence type="ECO:0000256" key="5">
    <source>
        <dbReference type="PROSITE-ProRule" id="PRU10137"/>
    </source>
</evidence>
<dbReference type="Gene3D" id="3.40.50.1390">
    <property type="entry name" value="Resolvase, N-terminal catalytic domain"/>
    <property type="match status" value="1"/>
</dbReference>
<dbReference type="GO" id="GO:0000150">
    <property type="term" value="F:DNA strand exchange activity"/>
    <property type="evidence" value="ECO:0007669"/>
    <property type="project" value="InterPro"/>
</dbReference>
<evidence type="ECO:0008006" key="11">
    <source>
        <dbReference type="Google" id="ProtNLM"/>
    </source>
</evidence>
<dbReference type="Pfam" id="PF00239">
    <property type="entry name" value="Resolvase"/>
    <property type="match status" value="1"/>
</dbReference>
<feature type="domain" description="Resolvase/invertase-type recombinase catalytic" evidence="7">
    <location>
        <begin position="6"/>
        <end position="151"/>
    </location>
</feature>
<evidence type="ECO:0000259" key="7">
    <source>
        <dbReference type="PROSITE" id="PS51736"/>
    </source>
</evidence>